<dbReference type="GO" id="GO:0005524">
    <property type="term" value="F:ATP binding"/>
    <property type="evidence" value="ECO:0007669"/>
    <property type="project" value="InterPro"/>
</dbReference>
<dbReference type="InterPro" id="IPR027417">
    <property type="entry name" value="P-loop_NTPase"/>
</dbReference>
<keyword evidence="3" id="KW-1185">Reference proteome</keyword>
<reference evidence="4" key="3">
    <citation type="submission" date="2025-08" db="UniProtKB">
        <authorList>
            <consortium name="RefSeq"/>
        </authorList>
    </citation>
    <scope>IDENTIFICATION</scope>
    <source>
        <strain evidence="4">NI907</strain>
    </source>
</reference>
<feature type="compositionally biased region" description="Pro residues" evidence="1">
    <location>
        <begin position="718"/>
        <end position="728"/>
    </location>
</feature>
<feature type="region of interest" description="Disordered" evidence="1">
    <location>
        <begin position="1225"/>
        <end position="1268"/>
    </location>
</feature>
<organism evidence="3 4">
    <name type="scientific">Pyricularia grisea</name>
    <name type="common">Crabgrass-specific blast fungus</name>
    <name type="synonym">Magnaporthe grisea</name>
    <dbReference type="NCBI Taxonomy" id="148305"/>
    <lineage>
        <taxon>Eukaryota</taxon>
        <taxon>Fungi</taxon>
        <taxon>Dikarya</taxon>
        <taxon>Ascomycota</taxon>
        <taxon>Pezizomycotina</taxon>
        <taxon>Sordariomycetes</taxon>
        <taxon>Sordariomycetidae</taxon>
        <taxon>Magnaporthales</taxon>
        <taxon>Pyriculariaceae</taxon>
        <taxon>Pyricularia</taxon>
    </lineage>
</organism>
<protein>
    <recommendedName>
        <fullName evidence="2">ATPase AAA-type core domain-containing protein</fullName>
    </recommendedName>
</protein>
<feature type="compositionally biased region" description="Basic and acidic residues" evidence="1">
    <location>
        <begin position="66"/>
        <end position="89"/>
    </location>
</feature>
<gene>
    <name evidence="4" type="ORF">PgNI_01255</name>
</gene>
<feature type="compositionally biased region" description="Basic residues" evidence="1">
    <location>
        <begin position="95"/>
        <end position="104"/>
    </location>
</feature>
<feature type="compositionally biased region" description="Acidic residues" evidence="1">
    <location>
        <begin position="570"/>
        <end position="585"/>
    </location>
</feature>
<feature type="region of interest" description="Disordered" evidence="1">
    <location>
        <begin position="709"/>
        <end position="744"/>
    </location>
</feature>
<proteinExistence type="predicted"/>
<feature type="region of interest" description="Disordered" evidence="1">
    <location>
        <begin position="190"/>
        <end position="222"/>
    </location>
</feature>
<feature type="region of interest" description="Disordered" evidence="1">
    <location>
        <begin position="1"/>
        <end position="31"/>
    </location>
</feature>
<dbReference type="SUPFAM" id="SSF52540">
    <property type="entry name" value="P-loop containing nucleoside triphosphate hydrolases"/>
    <property type="match status" value="1"/>
</dbReference>
<dbReference type="PANTHER" id="PTHR23389">
    <property type="entry name" value="CHROMOSOME TRANSMISSION FIDELITY FACTOR 18"/>
    <property type="match status" value="1"/>
</dbReference>
<evidence type="ECO:0000313" key="4">
    <source>
        <dbReference type="RefSeq" id="XP_030986422.1"/>
    </source>
</evidence>
<name>A0A6P8BH12_PYRGI</name>
<dbReference type="GO" id="GO:0005634">
    <property type="term" value="C:nucleus"/>
    <property type="evidence" value="ECO:0007669"/>
    <property type="project" value="TreeGrafter"/>
</dbReference>
<feature type="region of interest" description="Disordered" evidence="1">
    <location>
        <begin position="258"/>
        <end position="277"/>
    </location>
</feature>
<accession>A0A6P8BH12</accession>
<reference evidence="4" key="1">
    <citation type="journal article" date="2019" name="Mol. Biol. Evol.">
        <title>Blast fungal genomes show frequent chromosomal changes, gene gains and losses, and effector gene turnover.</title>
        <authorList>
            <person name="Gomez Luciano L.B."/>
            <person name="Jason Tsai I."/>
            <person name="Chuma I."/>
            <person name="Tosa Y."/>
            <person name="Chen Y.H."/>
            <person name="Li J.Y."/>
            <person name="Li M.Y."/>
            <person name="Jade Lu M.Y."/>
            <person name="Nakayashiki H."/>
            <person name="Li W.H."/>
        </authorList>
    </citation>
    <scope>NUCLEOTIDE SEQUENCE</scope>
    <source>
        <strain evidence="4">NI907</strain>
    </source>
</reference>
<feature type="region of interest" description="Disordered" evidence="1">
    <location>
        <begin position="44"/>
        <end position="135"/>
    </location>
</feature>
<dbReference type="GeneID" id="41956243"/>
<dbReference type="Pfam" id="PF00004">
    <property type="entry name" value="AAA"/>
    <property type="match status" value="1"/>
</dbReference>
<dbReference type="PANTHER" id="PTHR23389:SF21">
    <property type="entry name" value="ATPASE FAMILY AAA DOMAIN-CONTAINING PROTEIN 5"/>
    <property type="match status" value="1"/>
</dbReference>
<feature type="compositionally biased region" description="Polar residues" evidence="1">
    <location>
        <begin position="117"/>
        <end position="135"/>
    </location>
</feature>
<dbReference type="GO" id="GO:0003677">
    <property type="term" value="F:DNA binding"/>
    <property type="evidence" value="ECO:0007669"/>
    <property type="project" value="TreeGrafter"/>
</dbReference>
<dbReference type="InterPro" id="IPR003959">
    <property type="entry name" value="ATPase_AAA_core"/>
</dbReference>
<dbReference type="RefSeq" id="XP_030986422.1">
    <property type="nucleotide sequence ID" value="XM_031121329.1"/>
</dbReference>
<sequence>MSVLLQRLPDTVPTMGASAAGSDGRLHPFFTAPRPQLLNEEHHDELQAAPGHSPEQNAAAGPELALSREGEQPDTQHSELKMQKRKSEATEGNTGKKRRGRPRKVQQSTDTTRDDASVSSQDVAGPLDTSTSNDHTLQETVDNIRRSLPPVLPPSCHRGPQNETTSTVVAVPTDINVDAGVKPKKMLNFNVKSGTLGSPPHPKENPMKTSPNSKPTKARGTRIAKKLSLIVSVKYGMDEHARLRIGNRIEEIFKTQRYDSSAPSATAKDLPATNPPQVDAKIQNQATSNKKTHPFFLAKAQKTNAPLEKQATEKIPADSTAHKVFTSTPCSPKRPRAQPLDAAQSMGKGQIQFGTRHLGLKIPGACLPPWPWKGAVRIGEDDTAPKPQQPALYRSCKKSKGNATLIKLDESIITQLTAQLQIPAVVEQLRNVDTDRFTPAPRELRLPRKHCESGRKLQERIRSQLKTLESNLGTARFFESVKSSLAAHDRSQCESQAWTQKYAPTSVSDVLQAERETSLLKEWLVALQVQSVDTGADAALARGKGTPKGIDATAQKKRKRRKLDNFIVSSDDDDNELNELSEPETESSLPVTGSFSKRTVIRSSNTASSKAGKEMPRLKNAVVISGPHGCGKTAAVYAVAKELGFEVFEISPGSRRNGKDILEKIGDMTRNHLVQHHQASAVIPGDEDACVPIDDGVAKEVQSGKQATMGSFFKPNTNPKPMPKPQPVTNPVASTKQPETKKAPSKIQKQSLILLEEVDILYEEDRNFWTTVMGLMAQSKRPFIITCNDESLVPLQALDLHGIFRFNPPAIDVAVDRLLIMAAHEGHALQRGAVESLYVSRGQDIRASIADLNYWCQIGVGDRRGGFDWFYLRWPKGIDRDEAGDIVRVVSEDTYQEGMGWLDRTPEQGAQEGCRGEETLMQHAWDHFGLDIGLWQDSQPMKSWAQDCSVSGDGSSASRLAALEAYDSFTDVMSIADLSSAMETISSKELSIDATLPPLPSKAREDFTLGRILIEATPVASYDALDTSISVCLKAMGKQELRQTRANQDLSSGQDGLAPLEEDQAIPAIRNHLNGPSLAAPAVNRLDFAIAFDPIAVSEEAAAAGPSSHLDPSVWDRTMKIITLDVAPFVRGIVAFDNHLHQQRMKLSNLMSQGGTGPKKRMRTTRAAYSAMEGGQRSTTRAEKWFKADINPYFVKATAPRGCADLVPISAIIEADDRSTAGEIAGLGSSCDESDPAPQPAVKNRGRNKLRKNVVGASSDCSEDELAS</sequence>
<dbReference type="Proteomes" id="UP000515153">
    <property type="component" value="Unplaced"/>
</dbReference>
<feature type="region of interest" description="Disordered" evidence="1">
    <location>
        <begin position="313"/>
        <end position="339"/>
    </location>
</feature>
<evidence type="ECO:0000256" key="1">
    <source>
        <dbReference type="SAM" id="MobiDB-lite"/>
    </source>
</evidence>
<evidence type="ECO:0000313" key="3">
    <source>
        <dbReference type="Proteomes" id="UP000515153"/>
    </source>
</evidence>
<feature type="domain" description="ATPase AAA-type core" evidence="2">
    <location>
        <begin position="623"/>
        <end position="676"/>
    </location>
</feature>
<dbReference type="GO" id="GO:0016887">
    <property type="term" value="F:ATP hydrolysis activity"/>
    <property type="evidence" value="ECO:0007669"/>
    <property type="project" value="InterPro"/>
</dbReference>
<reference evidence="4" key="2">
    <citation type="submission" date="2019-10" db="EMBL/GenBank/DDBJ databases">
        <authorList>
            <consortium name="NCBI Genome Project"/>
        </authorList>
    </citation>
    <scope>NUCLEOTIDE SEQUENCE</scope>
    <source>
        <strain evidence="4">NI907</strain>
    </source>
</reference>
<feature type="region of interest" description="Disordered" evidence="1">
    <location>
        <begin position="568"/>
        <end position="596"/>
    </location>
</feature>
<dbReference type="AlphaFoldDB" id="A0A6P8BH12"/>
<evidence type="ECO:0000259" key="2">
    <source>
        <dbReference type="Pfam" id="PF00004"/>
    </source>
</evidence>
<dbReference type="Gene3D" id="3.40.50.300">
    <property type="entry name" value="P-loop containing nucleotide triphosphate hydrolases"/>
    <property type="match status" value="1"/>
</dbReference>
<dbReference type="KEGG" id="pgri:PgNI_01255"/>